<keyword evidence="2" id="KW-1185">Reference proteome</keyword>
<protein>
    <recommendedName>
        <fullName evidence="3">Phosphate ABC transporter substrate-binding protein</fullName>
    </recommendedName>
</protein>
<dbReference type="EMBL" id="BAAAFD010000012">
    <property type="protein sequence ID" value="GAA0859607.1"/>
    <property type="molecule type" value="Genomic_DNA"/>
</dbReference>
<sequence>MLRRSLLLTIFILQLGFSATVKAGSVVVIVNKNNQSDSLSSDLVGDIYLGRKKRFPTGELVEPLDLPKDLEITSDFYKKVVKKTPAQLRAHWSRLVFTGKGRPPKRIVDEAAVKTMVAEDKKLIGYVNEVSVDKDVKVILEVP</sequence>
<organism evidence="1 2">
    <name type="scientific">Aliiglaciecola litoralis</name>
    <dbReference type="NCBI Taxonomy" id="582857"/>
    <lineage>
        <taxon>Bacteria</taxon>
        <taxon>Pseudomonadati</taxon>
        <taxon>Pseudomonadota</taxon>
        <taxon>Gammaproteobacteria</taxon>
        <taxon>Alteromonadales</taxon>
        <taxon>Alteromonadaceae</taxon>
        <taxon>Aliiglaciecola</taxon>
    </lineage>
</organism>
<accession>A0ABP3X5G1</accession>
<dbReference type="RefSeq" id="WP_343862117.1">
    <property type="nucleotide sequence ID" value="NZ_BAAAFD010000012.1"/>
</dbReference>
<name>A0ABP3X5G1_9ALTE</name>
<evidence type="ECO:0000313" key="2">
    <source>
        <dbReference type="Proteomes" id="UP001500359"/>
    </source>
</evidence>
<comment type="caution">
    <text evidence="1">The sequence shown here is derived from an EMBL/GenBank/DDBJ whole genome shotgun (WGS) entry which is preliminary data.</text>
</comment>
<dbReference type="SUPFAM" id="SSF53850">
    <property type="entry name" value="Periplasmic binding protein-like II"/>
    <property type="match status" value="1"/>
</dbReference>
<dbReference type="Proteomes" id="UP001500359">
    <property type="component" value="Unassembled WGS sequence"/>
</dbReference>
<proteinExistence type="predicted"/>
<dbReference type="Gene3D" id="3.40.190.10">
    <property type="entry name" value="Periplasmic binding protein-like II"/>
    <property type="match status" value="1"/>
</dbReference>
<evidence type="ECO:0008006" key="3">
    <source>
        <dbReference type="Google" id="ProtNLM"/>
    </source>
</evidence>
<gene>
    <name evidence="1" type="ORF">GCM10009114_33720</name>
</gene>
<reference evidence="2" key="1">
    <citation type="journal article" date="2019" name="Int. J. Syst. Evol. Microbiol.">
        <title>The Global Catalogue of Microorganisms (GCM) 10K type strain sequencing project: providing services to taxonomists for standard genome sequencing and annotation.</title>
        <authorList>
            <consortium name="The Broad Institute Genomics Platform"/>
            <consortium name="The Broad Institute Genome Sequencing Center for Infectious Disease"/>
            <person name="Wu L."/>
            <person name="Ma J."/>
        </authorList>
    </citation>
    <scope>NUCLEOTIDE SEQUENCE [LARGE SCALE GENOMIC DNA]</scope>
    <source>
        <strain evidence="2">JCM 15896</strain>
    </source>
</reference>
<evidence type="ECO:0000313" key="1">
    <source>
        <dbReference type="EMBL" id="GAA0859607.1"/>
    </source>
</evidence>